<proteinExistence type="predicted"/>
<feature type="domain" description="Carrier" evidence="1">
    <location>
        <begin position="33"/>
        <end position="81"/>
    </location>
</feature>
<reference evidence="3" key="1">
    <citation type="journal article" date="2019" name="Int. J. Syst. Evol. Microbiol.">
        <title>The Global Catalogue of Microorganisms (GCM) 10K type strain sequencing project: providing services to taxonomists for standard genome sequencing and annotation.</title>
        <authorList>
            <consortium name="The Broad Institute Genomics Platform"/>
            <consortium name="The Broad Institute Genome Sequencing Center for Infectious Disease"/>
            <person name="Wu L."/>
            <person name="Ma J."/>
        </authorList>
    </citation>
    <scope>NUCLEOTIDE SEQUENCE [LARGE SCALE GENOMIC DNA]</scope>
    <source>
        <strain evidence="3">CGMCC 4.7248</strain>
    </source>
</reference>
<dbReference type="Pfam" id="PF00550">
    <property type="entry name" value="PP-binding"/>
    <property type="match status" value="1"/>
</dbReference>
<organism evidence="2 3">
    <name type="scientific">Streptomyces bullii</name>
    <dbReference type="NCBI Taxonomy" id="349910"/>
    <lineage>
        <taxon>Bacteria</taxon>
        <taxon>Bacillati</taxon>
        <taxon>Actinomycetota</taxon>
        <taxon>Actinomycetes</taxon>
        <taxon>Kitasatosporales</taxon>
        <taxon>Streptomycetaceae</taxon>
        <taxon>Streptomyces</taxon>
    </lineage>
</organism>
<accession>A0ABW0USV7</accession>
<name>A0ABW0USV7_9ACTN</name>
<dbReference type="InterPro" id="IPR036736">
    <property type="entry name" value="ACP-like_sf"/>
</dbReference>
<protein>
    <submittedName>
        <fullName evidence="2">Phosphopantetheine-binding protein</fullName>
    </submittedName>
</protein>
<sequence length="95" mass="10366">MLNGTQAQDTDVREIIKREIDSVLLNDEPDAGYALDDPLLTAGLNSLLLAQLLLQLETALGVDPFGEERSITDVRTVRELIDVYEAAIRARSAGV</sequence>
<comment type="caution">
    <text evidence="2">The sequence shown here is derived from an EMBL/GenBank/DDBJ whole genome shotgun (WGS) entry which is preliminary data.</text>
</comment>
<dbReference type="RefSeq" id="WP_381023028.1">
    <property type="nucleotide sequence ID" value="NZ_JBHSNY010000006.1"/>
</dbReference>
<dbReference type="Proteomes" id="UP001596154">
    <property type="component" value="Unassembled WGS sequence"/>
</dbReference>
<gene>
    <name evidence="2" type="ORF">ACFPZJ_19595</name>
</gene>
<dbReference type="SUPFAM" id="SSF47336">
    <property type="entry name" value="ACP-like"/>
    <property type="match status" value="1"/>
</dbReference>
<evidence type="ECO:0000313" key="3">
    <source>
        <dbReference type="Proteomes" id="UP001596154"/>
    </source>
</evidence>
<dbReference type="Gene3D" id="1.10.1200.10">
    <property type="entry name" value="ACP-like"/>
    <property type="match status" value="1"/>
</dbReference>
<evidence type="ECO:0000259" key="1">
    <source>
        <dbReference type="Pfam" id="PF00550"/>
    </source>
</evidence>
<evidence type="ECO:0000313" key="2">
    <source>
        <dbReference type="EMBL" id="MFC5635959.1"/>
    </source>
</evidence>
<dbReference type="EMBL" id="JBHSNY010000006">
    <property type="protein sequence ID" value="MFC5635959.1"/>
    <property type="molecule type" value="Genomic_DNA"/>
</dbReference>
<keyword evidence="3" id="KW-1185">Reference proteome</keyword>
<dbReference type="InterPro" id="IPR009081">
    <property type="entry name" value="PP-bd_ACP"/>
</dbReference>